<organism evidence="2 3">
    <name type="scientific">Marinobacter adhaerens (strain DSM 23420 / HP15)</name>
    <dbReference type="NCBI Taxonomy" id="225937"/>
    <lineage>
        <taxon>Bacteria</taxon>
        <taxon>Pseudomonadati</taxon>
        <taxon>Pseudomonadota</taxon>
        <taxon>Gammaproteobacteria</taxon>
        <taxon>Pseudomonadales</taxon>
        <taxon>Marinobacteraceae</taxon>
        <taxon>Marinobacter</taxon>
    </lineage>
</organism>
<dbReference type="KEGG" id="mad:HP15_p187g8"/>
<feature type="compositionally biased region" description="Basic residues" evidence="1">
    <location>
        <begin position="375"/>
        <end position="389"/>
    </location>
</feature>
<dbReference type="Gene3D" id="3.40.50.300">
    <property type="entry name" value="P-loop containing nucleotide triphosphate hydrolases"/>
    <property type="match status" value="1"/>
</dbReference>
<dbReference type="HOGENOM" id="CLU_043017_0_0_6"/>
<accession>E4PRX0</accession>
<dbReference type="Proteomes" id="UP000007077">
    <property type="component" value="Plasmid pHP-187"/>
</dbReference>
<dbReference type="RefSeq" id="WP_014579294.1">
    <property type="nucleotide sequence ID" value="NC_017507.1"/>
</dbReference>
<evidence type="ECO:0000256" key="1">
    <source>
        <dbReference type="SAM" id="MobiDB-lite"/>
    </source>
</evidence>
<reference evidence="2 3" key="1">
    <citation type="journal article" date="2010" name="Stand. Genomic Sci.">
        <title>Complete genome sequence of Marinobacter adhaerens type strain (HP15), a diatom-interacting marine microorganism.</title>
        <authorList>
            <person name="Gardes A."/>
            <person name="Kaeppel E."/>
            <person name="Shehzad A."/>
            <person name="Seebah S."/>
            <person name="Teeling H."/>
            <person name="Yarza P."/>
            <person name="Glockner F.O."/>
            <person name="Grossart H.P."/>
            <person name="Ullrich M.S."/>
        </authorList>
    </citation>
    <scope>NUCLEOTIDE SEQUENCE [LARGE SCALE GENOMIC DNA]</scope>
    <source>
        <strain evidence="3">DSM 23420 / HP15</strain>
        <plasmid evidence="3">Plasmid pHP-187</plasmid>
    </source>
</reference>
<evidence type="ECO:0000313" key="3">
    <source>
        <dbReference type="Proteomes" id="UP000007077"/>
    </source>
</evidence>
<dbReference type="InterPro" id="IPR027417">
    <property type="entry name" value="P-loop_NTPase"/>
</dbReference>
<name>E4PRX0_MARAH</name>
<dbReference type="EMBL" id="CP001980">
    <property type="protein sequence ID" value="ADQ00005.1"/>
    <property type="molecule type" value="Genomic_DNA"/>
</dbReference>
<dbReference type="Gene3D" id="3.40.50.2300">
    <property type="match status" value="1"/>
</dbReference>
<reference evidence="3" key="2">
    <citation type="submission" date="2010-02" db="EMBL/GenBank/DDBJ databases">
        <title>Complete genome sequence of Marinobacter adhaerens type strain (HP15).</title>
        <authorList>
            <person name="Gaerdes A.A.M."/>
            <person name="Kaeppel E."/>
            <person name="Shezad A."/>
            <person name="Seebah S."/>
            <person name="Teeling H."/>
            <person name="Yarza P."/>
            <person name="Gloeckner F.O."/>
            <person name="Ullrich M.S."/>
        </authorList>
    </citation>
    <scope>NUCLEOTIDE SEQUENCE [LARGE SCALE GENOMIC DNA]</scope>
    <source>
        <strain evidence="3">DSM 23420 / HP15</strain>
        <plasmid evidence="3">Plasmid pHP-187</plasmid>
    </source>
</reference>
<feature type="region of interest" description="Disordered" evidence="1">
    <location>
        <begin position="374"/>
        <end position="395"/>
    </location>
</feature>
<protein>
    <submittedName>
        <fullName evidence="2">Response regulator receiver-like protein</fullName>
    </submittedName>
</protein>
<proteinExistence type="predicted"/>
<dbReference type="PATRIC" id="fig|225937.3.peg.4248"/>
<geneLocation type="plasmid" evidence="2 3">
    <name>pHP-187</name>
</geneLocation>
<keyword evidence="2" id="KW-0614">Plasmid</keyword>
<gene>
    <name evidence="2" type="ordered locus">HP15_p187g8</name>
</gene>
<sequence length="395" mass="44178">MSETLICVADDVGLRVWLERVLDMEWELECVTSSDLSRVTRLTQATGARVVIIAVDENDATRSLKTFAAVQKACPRVRLVGLSQRISQDLLLDIMRTGARDCLITSQDSDSAVESIRKVWLSAEAESEPYTAYSTQRNITAVLGAAHTVDTRFFSQNFATEVCNQSDDANVLAIDTHATDNQTFYYDSLNRLTLKDLINRGDGFDRAFVETALEEYAPGLRLLSGQVTETELDGDAGADLFITITQLASLFDQVIIRIDQSATEEWLKAIGSDLGSIIIVTHQTVDQIQRTQALTKLIKTHVQGNCRVNVGIDGFEKRANLSIPDAEKTAGCDFRFALPLEWRYRLDSINAGVSMSALPYRTAYQKRLSQFVREHQRRKSAPKKKRLFGRVREEA</sequence>
<dbReference type="AlphaFoldDB" id="E4PRX0"/>
<evidence type="ECO:0000313" key="2">
    <source>
        <dbReference type="EMBL" id="ADQ00005.1"/>
    </source>
</evidence>